<organism evidence="3 4">
    <name type="scientific">Clavelina lepadiformis</name>
    <name type="common">Light-bulb sea squirt</name>
    <name type="synonym">Ascidia lepadiformis</name>
    <dbReference type="NCBI Taxonomy" id="159417"/>
    <lineage>
        <taxon>Eukaryota</taxon>
        <taxon>Metazoa</taxon>
        <taxon>Chordata</taxon>
        <taxon>Tunicata</taxon>
        <taxon>Ascidiacea</taxon>
        <taxon>Aplousobranchia</taxon>
        <taxon>Clavelinidae</taxon>
        <taxon>Clavelina</taxon>
    </lineage>
</organism>
<reference evidence="3 4" key="1">
    <citation type="submission" date="2024-02" db="EMBL/GenBank/DDBJ databases">
        <authorList>
            <person name="Daric V."/>
            <person name="Darras S."/>
        </authorList>
    </citation>
    <scope>NUCLEOTIDE SEQUENCE [LARGE SCALE GENOMIC DNA]</scope>
</reference>
<name>A0ABP0FWR6_CLALP</name>
<keyword evidence="2" id="KW-1133">Transmembrane helix</keyword>
<protein>
    <recommendedName>
        <fullName evidence="5">Transmembrane protein</fullName>
    </recommendedName>
</protein>
<feature type="transmembrane region" description="Helical" evidence="2">
    <location>
        <begin position="127"/>
        <end position="149"/>
    </location>
</feature>
<gene>
    <name evidence="3" type="ORF">CVLEPA_LOCUS15026</name>
</gene>
<accession>A0ABP0FWR6</accession>
<feature type="transmembrane region" description="Helical" evidence="2">
    <location>
        <begin position="7"/>
        <end position="27"/>
    </location>
</feature>
<keyword evidence="2" id="KW-0812">Transmembrane</keyword>
<evidence type="ECO:0000256" key="1">
    <source>
        <dbReference type="SAM" id="MobiDB-lite"/>
    </source>
</evidence>
<feature type="region of interest" description="Disordered" evidence="1">
    <location>
        <begin position="313"/>
        <end position="333"/>
    </location>
</feature>
<evidence type="ECO:0008006" key="5">
    <source>
        <dbReference type="Google" id="ProtNLM"/>
    </source>
</evidence>
<evidence type="ECO:0000313" key="4">
    <source>
        <dbReference type="Proteomes" id="UP001642483"/>
    </source>
</evidence>
<evidence type="ECO:0000313" key="3">
    <source>
        <dbReference type="EMBL" id="CAK8684022.1"/>
    </source>
</evidence>
<evidence type="ECO:0000256" key="2">
    <source>
        <dbReference type="SAM" id="Phobius"/>
    </source>
</evidence>
<dbReference type="EMBL" id="CAWYQH010000097">
    <property type="protein sequence ID" value="CAK8684022.1"/>
    <property type="molecule type" value="Genomic_DNA"/>
</dbReference>
<dbReference type="Proteomes" id="UP001642483">
    <property type="component" value="Unassembled WGS sequence"/>
</dbReference>
<feature type="transmembrane region" description="Helical" evidence="2">
    <location>
        <begin position="85"/>
        <end position="106"/>
    </location>
</feature>
<proteinExistence type="predicted"/>
<sequence>MFKALKISSIVASVLAFVLVLVSLTTIDWIKFCVNVGQHQQSSSGLAGFSFANFNYDTCFHIGLFQVSVSGSVQPTVTQPNNDSISNATAAFLIIGLAILIPSVWCSVQSGFFKTVNNNKMVFWQKLALSLQGAAGISLLIAALIYSIGHKKILEDQNKLINGIQNYSLPSIQCKDEECRKNFINSLDIVGGSIPTPALPSCAPTDTSCLPALPNLQNYFNSLDIDSSSSVTPPHNCDPTDVSCLNNFVNSLDIGSSSNTPSIPNCNPNDASCLTNYVNSLDIGSSSNTPSIPNCNPTDISCLSNSISSINLGSPSSQNPSFGFGPSENRRKRDTAPLNQASLDAAEKLFGQMGLGAPNTHGFSDVGSYPEVAKKIAQKLLTSDKSGDLHFDTINSAKSNPFTGFDSVAKGFGDLLDGLGQNNLNLDTNKLRKKRSDPPKAPKISVEKPTLFYSFYLSWVAFVVVLVVLAISFAGLRALEHDLLKPPNAIPI</sequence>
<keyword evidence="4" id="KW-1185">Reference proteome</keyword>
<feature type="transmembrane region" description="Helical" evidence="2">
    <location>
        <begin position="451"/>
        <end position="476"/>
    </location>
</feature>
<keyword evidence="2" id="KW-0472">Membrane</keyword>
<comment type="caution">
    <text evidence="3">The sequence shown here is derived from an EMBL/GenBank/DDBJ whole genome shotgun (WGS) entry which is preliminary data.</text>
</comment>